<feature type="transmembrane region" description="Helical" evidence="2">
    <location>
        <begin position="236"/>
        <end position="255"/>
    </location>
</feature>
<dbReference type="OrthoDB" id="2790201at2"/>
<feature type="region of interest" description="Disordered" evidence="1">
    <location>
        <begin position="261"/>
        <end position="320"/>
    </location>
</feature>
<keyword evidence="2" id="KW-0472">Membrane</keyword>
<dbReference type="RefSeq" id="WP_069644382.1">
    <property type="nucleotide sequence ID" value="NZ_MIJE01000036.1"/>
</dbReference>
<keyword evidence="2" id="KW-0812">Transmembrane</keyword>
<name>A0A1E5FYC1_9FIRM</name>
<protein>
    <recommendedName>
        <fullName evidence="6">SHOCT domain-containing protein</fullName>
    </recommendedName>
</protein>
<feature type="chain" id="PRO_5009176901" description="SHOCT domain-containing protein" evidence="3">
    <location>
        <begin position="32"/>
        <end position="346"/>
    </location>
</feature>
<feature type="signal peptide" evidence="3">
    <location>
        <begin position="1"/>
        <end position="31"/>
    </location>
</feature>
<keyword evidence="5" id="KW-1185">Reference proteome</keyword>
<keyword evidence="3" id="KW-0732">Signal</keyword>
<dbReference type="Proteomes" id="UP000094296">
    <property type="component" value="Unassembled WGS sequence"/>
</dbReference>
<comment type="caution">
    <text evidence="4">The sequence shown here is derived from an EMBL/GenBank/DDBJ whole genome shotgun (WGS) entry which is preliminary data.</text>
</comment>
<feature type="compositionally biased region" description="Basic and acidic residues" evidence="1">
    <location>
        <begin position="261"/>
        <end position="281"/>
    </location>
</feature>
<reference evidence="4 5" key="1">
    <citation type="submission" date="2016-09" db="EMBL/GenBank/DDBJ databases">
        <title>Draft genome sequence for the type strain of Desulfuribacillus alkaliarsenatis AHT28, an obligately anaerobic, sulfidogenic bacterium isolated from Russian soda lake sediments.</title>
        <authorList>
            <person name="Abin C.A."/>
            <person name="Hollibaugh J.T."/>
        </authorList>
    </citation>
    <scope>NUCLEOTIDE SEQUENCE [LARGE SCALE GENOMIC DNA]</scope>
    <source>
        <strain evidence="4 5">AHT28</strain>
    </source>
</reference>
<evidence type="ECO:0008006" key="6">
    <source>
        <dbReference type="Google" id="ProtNLM"/>
    </source>
</evidence>
<organism evidence="4 5">
    <name type="scientific">Desulfuribacillus alkaliarsenatis</name>
    <dbReference type="NCBI Taxonomy" id="766136"/>
    <lineage>
        <taxon>Bacteria</taxon>
        <taxon>Bacillati</taxon>
        <taxon>Bacillota</taxon>
        <taxon>Desulfuribacillia</taxon>
        <taxon>Desulfuribacillales</taxon>
        <taxon>Desulfuribacillaceae</taxon>
        <taxon>Desulfuribacillus</taxon>
    </lineage>
</organism>
<evidence type="ECO:0000256" key="3">
    <source>
        <dbReference type="SAM" id="SignalP"/>
    </source>
</evidence>
<proteinExistence type="predicted"/>
<sequence>MKKNIYQKLGCSVIAIAMLLSLLAGPAIVFAQEQDDFTFESIMLSIRPEFDHPPGWFDSEIPAVLVINIADVVNNTNEPITTLSYPAPIDEPNFFVYAVGQMRTDQAGRYFPAPHVLSDGHIHLDLRDYPIMPNEDYRLTVQYYYNPFTIDGARKSFDFEFAPEFNAEEVRVDLQIPPAGRNARVEPAEYALRDVTHTNVNVDNPITIDIAYDKADNRPTNLPQNQGGQAREGDNMLIGFVALMIIIGFVFFLVLKSKPSEKQDRKTRKRNQEQEVIEKQPKKQAKQQPKQQAANNEEKPRKAVAKSKPKMQVADASQAQKDLRKKLIAGEIDEETYKAEIKKLNQ</sequence>
<dbReference type="AlphaFoldDB" id="A0A1E5FYC1"/>
<dbReference type="EMBL" id="MIJE01000036">
    <property type="protein sequence ID" value="OEF95569.1"/>
    <property type="molecule type" value="Genomic_DNA"/>
</dbReference>
<keyword evidence="2" id="KW-1133">Transmembrane helix</keyword>
<evidence type="ECO:0000256" key="1">
    <source>
        <dbReference type="SAM" id="MobiDB-lite"/>
    </source>
</evidence>
<accession>A0A1E5FYC1</accession>
<evidence type="ECO:0000313" key="5">
    <source>
        <dbReference type="Proteomes" id="UP000094296"/>
    </source>
</evidence>
<evidence type="ECO:0000256" key="2">
    <source>
        <dbReference type="SAM" id="Phobius"/>
    </source>
</evidence>
<gene>
    <name evidence="4" type="ORF">BHF68_11980</name>
</gene>
<evidence type="ECO:0000313" key="4">
    <source>
        <dbReference type="EMBL" id="OEF95569.1"/>
    </source>
</evidence>